<evidence type="ECO:0000313" key="1">
    <source>
        <dbReference type="EMBL" id="SAA62752.1"/>
    </source>
</evidence>
<dbReference type="EMBL" id="FKDK01000008">
    <property type="protein sequence ID" value="SAA62752.1"/>
    <property type="molecule type" value="Genomic_DNA"/>
</dbReference>
<protein>
    <submittedName>
        <fullName evidence="1">Uncharacterized protein</fullName>
    </submittedName>
</protein>
<keyword evidence="2" id="KW-1185">Reference proteome</keyword>
<proteinExistence type="predicted"/>
<sequence>MRGDHVLLNPLCWLEPVHDIKLFCFLIANITQSLINMTAKNTIAAIGNNVNFPFNAVDVDVNITTK</sequence>
<evidence type="ECO:0000313" key="2">
    <source>
        <dbReference type="Proteomes" id="UP000077063"/>
    </source>
</evidence>
<dbReference type="Proteomes" id="UP000077063">
    <property type="component" value="Unassembled WGS sequence"/>
</dbReference>
<accession>A0ABY0J209</accession>
<comment type="caution">
    <text evidence="1">The sequence shown here is derived from an EMBL/GenBank/DDBJ whole genome shotgun (WGS) entry which is preliminary data.</text>
</comment>
<organism evidence="1 2">
    <name type="scientific">Enterobacter roggenkampii</name>
    <dbReference type="NCBI Taxonomy" id="1812935"/>
    <lineage>
        <taxon>Bacteria</taxon>
        <taxon>Pseudomonadati</taxon>
        <taxon>Pseudomonadota</taxon>
        <taxon>Gammaproteobacteria</taxon>
        <taxon>Enterobacterales</taxon>
        <taxon>Enterobacteriaceae</taxon>
        <taxon>Enterobacter</taxon>
        <taxon>Enterobacter cloacae complex</taxon>
    </lineage>
</organism>
<name>A0ABY0J209_9ENTR</name>
<reference evidence="1 2" key="1">
    <citation type="submission" date="2016-03" db="EMBL/GenBank/DDBJ databases">
        <authorList>
            <consortium name="Pathogen Informatics"/>
        </authorList>
    </citation>
    <scope>NUCLEOTIDE SEQUENCE [LARGE SCALE GENOMIC DNA]</scope>
    <source>
        <strain evidence="2">e2161</strain>
    </source>
</reference>
<gene>
    <name evidence="1" type="ORF">SAMEA2273443_02442</name>
</gene>